<keyword evidence="4" id="KW-1185">Reference proteome</keyword>
<dbReference type="RefSeq" id="WP_188605210.1">
    <property type="nucleotide sequence ID" value="NZ_BMIC01000001.1"/>
</dbReference>
<name>A0A8J2TPG0_9FLAO</name>
<reference evidence="3 4" key="1">
    <citation type="journal article" date="2014" name="Int. J. Syst. Evol. Microbiol.">
        <title>Complete genome sequence of Corynebacterium casei LMG S-19264T (=DSM 44701T), isolated from a smear-ripened cheese.</title>
        <authorList>
            <consortium name="US DOE Joint Genome Institute (JGI-PGF)"/>
            <person name="Walter F."/>
            <person name="Albersmeier A."/>
            <person name="Kalinowski J."/>
            <person name="Ruckert C."/>
        </authorList>
    </citation>
    <scope>NUCLEOTIDE SEQUENCE [LARGE SCALE GENOMIC DNA]</scope>
    <source>
        <strain evidence="3 4">CGMCC 1.15295</strain>
    </source>
</reference>
<dbReference type="InterPro" id="IPR006034">
    <property type="entry name" value="Asparaginase/glutaminase-like"/>
</dbReference>
<gene>
    <name evidence="3" type="primary">aspG</name>
    <name evidence="3" type="ORF">GCM10011531_09790</name>
</gene>
<dbReference type="EMBL" id="BMIC01000001">
    <property type="protein sequence ID" value="GFZ81593.1"/>
    <property type="molecule type" value="Genomic_DNA"/>
</dbReference>
<feature type="active site" description="O-isoaspartyl threonine intermediate" evidence="1">
    <location>
        <position position="10"/>
    </location>
</feature>
<sequence>MIKIFTTGGTIEGYDYDRPSSKQENTKSIQEIIKSILTKSDYSIEKILDKDSQFVTDDDRALMASKIQNVQSSKILVTHGTITMVQTAKFLGQQNLNKTVVLTGAFILGTNPESDASFNLGFAISALQFLESGVYIAMNGNIYNWDNVRKDTENNRFESINK</sequence>
<dbReference type="PIRSF" id="PIRSF500176">
    <property type="entry name" value="L_ASNase"/>
    <property type="match status" value="1"/>
</dbReference>
<accession>A0A8J2TPG0</accession>
<organism evidence="3 4">
    <name type="scientific">Aquaticitalea lipolytica</name>
    <dbReference type="NCBI Taxonomy" id="1247562"/>
    <lineage>
        <taxon>Bacteria</taxon>
        <taxon>Pseudomonadati</taxon>
        <taxon>Bacteroidota</taxon>
        <taxon>Flavobacteriia</taxon>
        <taxon>Flavobacteriales</taxon>
        <taxon>Flavobacteriaceae</taxon>
        <taxon>Aquaticitalea</taxon>
    </lineage>
</organism>
<dbReference type="PROSITE" id="PS51732">
    <property type="entry name" value="ASN_GLN_ASE_3"/>
    <property type="match status" value="1"/>
</dbReference>
<dbReference type="PIRSF" id="PIRSF001220">
    <property type="entry name" value="L-ASNase_gatD"/>
    <property type="match status" value="1"/>
</dbReference>
<dbReference type="SUPFAM" id="SSF53774">
    <property type="entry name" value="Glutaminase/Asparaginase"/>
    <property type="match status" value="1"/>
</dbReference>
<dbReference type="Gene3D" id="3.40.50.1170">
    <property type="entry name" value="L-asparaginase, N-terminal domain"/>
    <property type="match status" value="1"/>
</dbReference>
<proteinExistence type="predicted"/>
<evidence type="ECO:0000313" key="3">
    <source>
        <dbReference type="EMBL" id="GFZ81593.1"/>
    </source>
</evidence>
<evidence type="ECO:0000256" key="1">
    <source>
        <dbReference type="PIRSR" id="PIRSR001220-1"/>
    </source>
</evidence>
<dbReference type="InterPro" id="IPR036152">
    <property type="entry name" value="Asp/glu_Ase-like_sf"/>
</dbReference>
<dbReference type="AlphaFoldDB" id="A0A8J2TPG0"/>
<evidence type="ECO:0000259" key="2">
    <source>
        <dbReference type="Pfam" id="PF00710"/>
    </source>
</evidence>
<feature type="domain" description="L-asparaginase N-terminal" evidence="2">
    <location>
        <begin position="2"/>
        <end position="155"/>
    </location>
</feature>
<protein>
    <submittedName>
        <fullName evidence="3">Asparaginase</fullName>
    </submittedName>
</protein>
<dbReference type="Proteomes" id="UP000598120">
    <property type="component" value="Unassembled WGS sequence"/>
</dbReference>
<evidence type="ECO:0000313" key="4">
    <source>
        <dbReference type="Proteomes" id="UP000598120"/>
    </source>
</evidence>
<dbReference type="GO" id="GO:0004067">
    <property type="term" value="F:asparaginase activity"/>
    <property type="evidence" value="ECO:0007669"/>
    <property type="project" value="UniProtKB-UniRule"/>
</dbReference>
<dbReference type="Pfam" id="PF00710">
    <property type="entry name" value="Asparaginase"/>
    <property type="match status" value="1"/>
</dbReference>
<dbReference type="InterPro" id="IPR037152">
    <property type="entry name" value="L-asparaginase_N_sf"/>
</dbReference>
<comment type="caution">
    <text evidence="3">The sequence shown here is derived from an EMBL/GenBank/DDBJ whole genome shotgun (WGS) entry which is preliminary data.</text>
</comment>
<dbReference type="InterPro" id="IPR027474">
    <property type="entry name" value="L-asparaginase_N"/>
</dbReference>
<dbReference type="PRINTS" id="PR00139">
    <property type="entry name" value="ASNGLNASE"/>
</dbReference>